<dbReference type="OrthoDB" id="415411at2759"/>
<evidence type="ECO:0000313" key="4">
    <source>
        <dbReference type="RefSeq" id="XP_031557015.1"/>
    </source>
</evidence>
<feature type="transmembrane region" description="Helical" evidence="1">
    <location>
        <begin position="444"/>
        <end position="466"/>
    </location>
</feature>
<proteinExistence type="predicted"/>
<dbReference type="InterPro" id="IPR017850">
    <property type="entry name" value="Alkaline_phosphatase_core_sf"/>
</dbReference>
<keyword evidence="3" id="KW-1185">Reference proteome</keyword>
<dbReference type="GeneID" id="116293693"/>
<dbReference type="Proteomes" id="UP000515163">
    <property type="component" value="Unplaced"/>
</dbReference>
<keyword evidence="1" id="KW-0472">Membrane</keyword>
<accession>A0A6P8HWH8</accession>
<keyword evidence="2" id="KW-0732">Signal</keyword>
<name>A0A6P8HWH8_ACTTE</name>
<dbReference type="AlphaFoldDB" id="A0A6P8HWH8"/>
<dbReference type="Gene3D" id="3.40.720.10">
    <property type="entry name" value="Alkaline Phosphatase, subunit A"/>
    <property type="match status" value="1"/>
</dbReference>
<dbReference type="InterPro" id="IPR002591">
    <property type="entry name" value="Phosphodiest/P_Trfase"/>
</dbReference>
<evidence type="ECO:0000256" key="1">
    <source>
        <dbReference type="SAM" id="Phobius"/>
    </source>
</evidence>
<sequence length="504" mass="57908">MKFYYWFRIRSKSTFSWFFTVVLLLAICRSVNARAVDESQNFVLLISYDGFRYDYLEKYRDSLPTLTKIAQAGSKPDYVQNVFPGETLPNHYSIVTGLYPESHGIIANNIYDPVFNASFTMMTNDSRWWDSGEPIWVTNEKQGHKSGNCFWPGYDVKIKGQEVSLLPNSSYGKPFAENENLMPWKDRVDLVVGWFNKSDPPSFVSLYFEEPDEVGHVHGTNSPQLAKCLSRLDDVTIYLMQSLKKLDVFDRINFIFTSDHGMIDYNTSNYINIDKYVDPESYIFWTCGSTKFLITNSSSTTLESLYKDFKTAEKETKGLIKVYKKQKIPEKFHYSHNRRIADIVVMVTPQYILNASKCGHSTKFPNVTYGAHGYSPFFPSMHPYLIAYGPAFKQGYRPGVIDILDLYPLMCHILDIKPAANNGSLDRIRHVLRSGWIQTHSKELIALGIGSVILILACILATVIVWKRVKRKLAGRPVRFNRNMAEWDQPLMDSDEEDGEIIVM</sequence>
<dbReference type="SUPFAM" id="SSF53649">
    <property type="entry name" value="Alkaline phosphatase-like"/>
    <property type="match status" value="1"/>
</dbReference>
<gene>
    <name evidence="4" type="primary">LOC116293693</name>
</gene>
<protein>
    <submittedName>
        <fullName evidence="4">Bis(5'-adenosyl)-triphosphatase enpp4-like</fullName>
    </submittedName>
</protein>
<dbReference type="PANTHER" id="PTHR10151">
    <property type="entry name" value="ECTONUCLEOTIDE PYROPHOSPHATASE/PHOSPHODIESTERASE"/>
    <property type="match status" value="1"/>
</dbReference>
<keyword evidence="1" id="KW-0812">Transmembrane</keyword>
<organism evidence="3 4">
    <name type="scientific">Actinia tenebrosa</name>
    <name type="common">Australian red waratah sea anemone</name>
    <dbReference type="NCBI Taxonomy" id="6105"/>
    <lineage>
        <taxon>Eukaryota</taxon>
        <taxon>Metazoa</taxon>
        <taxon>Cnidaria</taxon>
        <taxon>Anthozoa</taxon>
        <taxon>Hexacorallia</taxon>
        <taxon>Actiniaria</taxon>
        <taxon>Actiniidae</taxon>
        <taxon>Actinia</taxon>
    </lineage>
</organism>
<dbReference type="RefSeq" id="XP_031557015.1">
    <property type="nucleotide sequence ID" value="XM_031701155.1"/>
</dbReference>
<dbReference type="InParanoid" id="A0A6P8HWH8"/>
<dbReference type="KEGG" id="aten:116293693"/>
<dbReference type="Pfam" id="PF01663">
    <property type="entry name" value="Phosphodiest"/>
    <property type="match status" value="1"/>
</dbReference>
<dbReference type="CDD" id="cd16018">
    <property type="entry name" value="Enpp"/>
    <property type="match status" value="1"/>
</dbReference>
<feature type="signal peptide" evidence="2">
    <location>
        <begin position="1"/>
        <end position="33"/>
    </location>
</feature>
<dbReference type="GO" id="GO:0016787">
    <property type="term" value="F:hydrolase activity"/>
    <property type="evidence" value="ECO:0007669"/>
    <property type="project" value="UniProtKB-ARBA"/>
</dbReference>
<reference evidence="4" key="1">
    <citation type="submission" date="2025-08" db="UniProtKB">
        <authorList>
            <consortium name="RefSeq"/>
        </authorList>
    </citation>
    <scope>IDENTIFICATION</scope>
    <source>
        <tissue evidence="4">Tentacle</tissue>
    </source>
</reference>
<evidence type="ECO:0000313" key="3">
    <source>
        <dbReference type="Proteomes" id="UP000515163"/>
    </source>
</evidence>
<keyword evidence="1" id="KW-1133">Transmembrane helix</keyword>
<feature type="chain" id="PRO_5027654851" evidence="2">
    <location>
        <begin position="34"/>
        <end position="504"/>
    </location>
</feature>
<dbReference type="PANTHER" id="PTHR10151:SF120">
    <property type="entry name" value="BIS(5'-ADENOSYL)-TRIPHOSPHATASE"/>
    <property type="match status" value="1"/>
</dbReference>
<evidence type="ECO:0000256" key="2">
    <source>
        <dbReference type="SAM" id="SignalP"/>
    </source>
</evidence>
<dbReference type="Gene3D" id="3.30.1360.180">
    <property type="match status" value="1"/>
</dbReference>